<keyword evidence="2" id="KW-1185">Reference proteome</keyword>
<dbReference type="AlphaFoldDB" id="I0WFG7"/>
<dbReference type="OrthoDB" id="669636at2"/>
<reference evidence="1 2" key="1">
    <citation type="journal article" date="2012" name="J. Bacteriol.">
        <title>Genome Sequence of the Halotolerant Bacterium Imtechella halotolerans K1T.</title>
        <authorList>
            <person name="Kumar S."/>
            <person name="Vikram S."/>
            <person name="Subramanian S."/>
            <person name="Raghava G.P."/>
            <person name="Pinnaka A.K."/>
        </authorList>
    </citation>
    <scope>NUCLEOTIDE SEQUENCE [LARGE SCALE GENOMIC DNA]</scope>
    <source>
        <strain evidence="1 2">K1</strain>
    </source>
</reference>
<dbReference type="STRING" id="946077.W5A_07352"/>
<protein>
    <submittedName>
        <fullName evidence="1">Uncharacterized protein</fullName>
    </submittedName>
</protein>
<dbReference type="eggNOG" id="ENOG502ZAEC">
    <property type="taxonomic scope" value="Bacteria"/>
</dbReference>
<dbReference type="RefSeq" id="WP_008238993.1">
    <property type="nucleotide sequence ID" value="NZ_AJJU01000007.1"/>
</dbReference>
<evidence type="ECO:0000313" key="1">
    <source>
        <dbReference type="EMBL" id="EID75133.1"/>
    </source>
</evidence>
<dbReference type="Gene3D" id="3.40.50.10610">
    <property type="entry name" value="ABC-type transport auxiliary lipoprotein component"/>
    <property type="match status" value="1"/>
</dbReference>
<organism evidence="1 2">
    <name type="scientific">Imtechella halotolerans K1</name>
    <dbReference type="NCBI Taxonomy" id="946077"/>
    <lineage>
        <taxon>Bacteria</taxon>
        <taxon>Pseudomonadati</taxon>
        <taxon>Bacteroidota</taxon>
        <taxon>Flavobacteriia</taxon>
        <taxon>Flavobacteriales</taxon>
        <taxon>Flavobacteriaceae</taxon>
        <taxon>Imtechella</taxon>
    </lineage>
</organism>
<comment type="caution">
    <text evidence="1">The sequence shown here is derived from an EMBL/GenBank/DDBJ whole genome shotgun (WGS) entry which is preliminary data.</text>
</comment>
<accession>I0WFG7</accession>
<dbReference type="PATRIC" id="fig|946077.3.peg.1486"/>
<dbReference type="Proteomes" id="UP000005938">
    <property type="component" value="Unassembled WGS sequence"/>
</dbReference>
<name>I0WFG7_9FLAO</name>
<proteinExistence type="predicted"/>
<dbReference type="EMBL" id="AJJU01000007">
    <property type="protein sequence ID" value="EID75133.1"/>
    <property type="molecule type" value="Genomic_DNA"/>
</dbReference>
<evidence type="ECO:0000313" key="2">
    <source>
        <dbReference type="Proteomes" id="UP000005938"/>
    </source>
</evidence>
<sequence length="215" mass="24482">MKAFFKQTIYILTLFISASALSQKTVYENKSFEELASDHKELAIIPFHVLLNLKNEEQLTESNLKALAEREGYAVQNAVESYFLKRKKRKKFSVNIQDIKNTNALLKKHNITISNIDEFTTQELCSILKVDGLVSGNLTLKALISQGVSTSFDFISFVTGSSDYGRIALKISDGDSGKLLWKYEQEITRKSGKNTHEIIESIMKKLVRKFPYDKE</sequence>
<gene>
    <name evidence="1" type="ORF">W5A_07352</name>
</gene>